<name>A0A8J3VUG8_9ACTN</name>
<evidence type="ECO:0008006" key="5">
    <source>
        <dbReference type="Google" id="ProtNLM"/>
    </source>
</evidence>
<reference evidence="3" key="1">
    <citation type="submission" date="2021-01" db="EMBL/GenBank/DDBJ databases">
        <title>Whole genome shotgun sequence of Rugosimonospora africana NBRC 104875.</title>
        <authorList>
            <person name="Komaki H."/>
            <person name="Tamura T."/>
        </authorList>
    </citation>
    <scope>NUCLEOTIDE SEQUENCE</scope>
    <source>
        <strain evidence="3">NBRC 104875</strain>
    </source>
</reference>
<keyword evidence="2" id="KW-0812">Transmembrane</keyword>
<evidence type="ECO:0000313" key="3">
    <source>
        <dbReference type="EMBL" id="GIH19270.1"/>
    </source>
</evidence>
<feature type="transmembrane region" description="Helical" evidence="2">
    <location>
        <begin position="352"/>
        <end position="374"/>
    </location>
</feature>
<protein>
    <recommendedName>
        <fullName evidence="5">DUF2510 domain-containing protein</fullName>
    </recommendedName>
</protein>
<evidence type="ECO:0000256" key="1">
    <source>
        <dbReference type="SAM" id="MobiDB-lite"/>
    </source>
</evidence>
<feature type="compositionally biased region" description="Pro residues" evidence="1">
    <location>
        <begin position="82"/>
        <end position="139"/>
    </location>
</feature>
<feature type="transmembrane region" description="Helical" evidence="2">
    <location>
        <begin position="234"/>
        <end position="254"/>
    </location>
</feature>
<comment type="caution">
    <text evidence="3">The sequence shown here is derived from an EMBL/GenBank/DDBJ whole genome shotgun (WGS) entry which is preliminary data.</text>
</comment>
<keyword evidence="2" id="KW-1133">Transmembrane helix</keyword>
<feature type="compositionally biased region" description="Low complexity" evidence="1">
    <location>
        <begin position="69"/>
        <end position="81"/>
    </location>
</feature>
<sequence length="387" mass="40491">MQPGWYQDPSGRFPLRWHDGAQWTPQVMDGWQRPSVDPVPTPAPWPPPVAAPPPAASAPPATAPPPAGAPSMAAARQASAPPQSPEAPPQSPEAPPQSPEAPPTIPQAPPAPTQAPPQANPQASPPQAPPSFPQAPPPTFTQTPPTFTQPRPAFTPPPQAPPSFTQPPPAFAQTPPQAPPSFTQPPPTFTQPPPPVTPSFPQATPQTPPSFAEAVRSGFAPPPGSSKFPPAGRYTLVAVAAVLMLLGLFALPWIDVDNGHGTTSSRYTDIAKGVTRSHGATLNWWQHLYLGWFAVVLAFATLIAVTATIFVTTSRQQPVPAWSWIPCLASFALMFAHIAALPDIPAVSGASFSLLGTGSVFLGYLLLACACPVLERKRAAADPARPA</sequence>
<organism evidence="3 4">
    <name type="scientific">Rugosimonospora africana</name>
    <dbReference type="NCBI Taxonomy" id="556532"/>
    <lineage>
        <taxon>Bacteria</taxon>
        <taxon>Bacillati</taxon>
        <taxon>Actinomycetota</taxon>
        <taxon>Actinomycetes</taxon>
        <taxon>Micromonosporales</taxon>
        <taxon>Micromonosporaceae</taxon>
        <taxon>Rugosimonospora</taxon>
    </lineage>
</organism>
<feature type="compositionally biased region" description="Pro residues" evidence="1">
    <location>
        <begin position="37"/>
        <end position="68"/>
    </location>
</feature>
<accession>A0A8J3VUG8</accession>
<proteinExistence type="predicted"/>
<dbReference type="Proteomes" id="UP000642748">
    <property type="component" value="Unassembled WGS sequence"/>
</dbReference>
<dbReference type="EMBL" id="BONZ01000078">
    <property type="protein sequence ID" value="GIH19270.1"/>
    <property type="molecule type" value="Genomic_DNA"/>
</dbReference>
<dbReference type="AlphaFoldDB" id="A0A8J3VUG8"/>
<evidence type="ECO:0000313" key="4">
    <source>
        <dbReference type="Proteomes" id="UP000642748"/>
    </source>
</evidence>
<feature type="region of interest" description="Disordered" evidence="1">
    <location>
        <begin position="24"/>
        <end position="224"/>
    </location>
</feature>
<keyword evidence="4" id="KW-1185">Reference proteome</keyword>
<feature type="compositionally biased region" description="Pro residues" evidence="1">
    <location>
        <begin position="153"/>
        <end position="198"/>
    </location>
</feature>
<evidence type="ECO:0000256" key="2">
    <source>
        <dbReference type="SAM" id="Phobius"/>
    </source>
</evidence>
<gene>
    <name evidence="3" type="ORF">Raf01_74420</name>
</gene>
<feature type="transmembrane region" description="Helical" evidence="2">
    <location>
        <begin position="322"/>
        <end position="340"/>
    </location>
</feature>
<feature type="compositionally biased region" description="Low complexity" evidence="1">
    <location>
        <begin position="140"/>
        <end position="152"/>
    </location>
</feature>
<feature type="transmembrane region" description="Helical" evidence="2">
    <location>
        <begin position="289"/>
        <end position="310"/>
    </location>
</feature>
<keyword evidence="2" id="KW-0472">Membrane</keyword>